<dbReference type="Proteomes" id="UP000323506">
    <property type="component" value="Chromosome D09"/>
</dbReference>
<dbReference type="InterPro" id="IPR003591">
    <property type="entry name" value="Leu-rich_rpt_typical-subtyp"/>
</dbReference>
<dbReference type="FunFam" id="1.10.510.10:FF:000445">
    <property type="entry name" value="MDIS1-interacting receptor like kinase 2"/>
    <property type="match status" value="1"/>
</dbReference>
<gene>
    <name evidence="24" type="ORF">ES288_D09G025400v1</name>
</gene>
<dbReference type="InterPro" id="IPR025875">
    <property type="entry name" value="Leu-rich_rpt_4"/>
</dbReference>
<comment type="similarity">
    <text evidence="2">Belongs to the RLP family.</text>
</comment>
<dbReference type="GO" id="GO:0005524">
    <property type="term" value="F:ATP binding"/>
    <property type="evidence" value="ECO:0007669"/>
    <property type="project" value="UniProtKB-UniRule"/>
</dbReference>
<dbReference type="FunFam" id="3.80.10.10:FF:000129">
    <property type="entry name" value="Leucine-rich repeat receptor-like kinase"/>
    <property type="match status" value="1"/>
</dbReference>
<keyword evidence="8" id="KW-0808">Transferase</keyword>
<evidence type="ECO:0000256" key="2">
    <source>
        <dbReference type="ARBA" id="ARBA00009592"/>
    </source>
</evidence>
<keyword evidence="17" id="KW-0675">Receptor</keyword>
<dbReference type="Pfam" id="PF00560">
    <property type="entry name" value="LRR_1"/>
    <property type="match status" value="3"/>
</dbReference>
<dbReference type="GO" id="GO:0009791">
    <property type="term" value="P:post-embryonic development"/>
    <property type="evidence" value="ECO:0007669"/>
    <property type="project" value="UniProtKB-ARBA"/>
</dbReference>
<dbReference type="InterPro" id="IPR032675">
    <property type="entry name" value="LRR_dom_sf"/>
</dbReference>
<keyword evidence="14 21" id="KW-0067">ATP-binding</keyword>
<keyword evidence="15 22" id="KW-1133">Transmembrane helix</keyword>
<evidence type="ECO:0000256" key="17">
    <source>
        <dbReference type="ARBA" id="ARBA00023170"/>
    </source>
</evidence>
<dbReference type="Gene3D" id="1.10.510.10">
    <property type="entry name" value="Transferase(Phosphotransferase) domain 1"/>
    <property type="match status" value="1"/>
</dbReference>
<evidence type="ECO:0000256" key="8">
    <source>
        <dbReference type="ARBA" id="ARBA00022679"/>
    </source>
</evidence>
<dbReference type="InterPro" id="IPR008266">
    <property type="entry name" value="Tyr_kinase_AS"/>
</dbReference>
<accession>A0A5D2BAB7</accession>
<evidence type="ECO:0000259" key="23">
    <source>
        <dbReference type="PROSITE" id="PS50011"/>
    </source>
</evidence>
<dbReference type="EMBL" id="CM017709">
    <property type="protein sequence ID" value="TYG52406.1"/>
    <property type="molecule type" value="Genomic_DNA"/>
</dbReference>
<keyword evidence="18" id="KW-0325">Glycoprotein</keyword>
<evidence type="ECO:0000256" key="4">
    <source>
        <dbReference type="ARBA" id="ARBA00022475"/>
    </source>
</evidence>
<evidence type="ECO:0000256" key="7">
    <source>
        <dbReference type="ARBA" id="ARBA00022614"/>
    </source>
</evidence>
<keyword evidence="25" id="KW-1185">Reference proteome</keyword>
<evidence type="ECO:0000256" key="20">
    <source>
        <dbReference type="ARBA" id="ARBA00048679"/>
    </source>
</evidence>
<protein>
    <recommendedName>
        <fullName evidence="3">non-specific serine/threonine protein kinase</fullName>
        <ecNumber evidence="3">2.7.11.1</ecNumber>
    </recommendedName>
</protein>
<proteinExistence type="inferred from homology"/>
<evidence type="ECO:0000256" key="3">
    <source>
        <dbReference type="ARBA" id="ARBA00012513"/>
    </source>
</evidence>
<evidence type="ECO:0000256" key="11">
    <source>
        <dbReference type="ARBA" id="ARBA00022737"/>
    </source>
</evidence>
<reference evidence="24 25" key="1">
    <citation type="submission" date="2019-06" db="EMBL/GenBank/DDBJ databases">
        <title>WGS assembly of Gossypium darwinii.</title>
        <authorList>
            <person name="Chen Z.J."/>
            <person name="Sreedasyam A."/>
            <person name="Ando A."/>
            <person name="Song Q."/>
            <person name="De L."/>
            <person name="Hulse-Kemp A."/>
            <person name="Ding M."/>
            <person name="Ye W."/>
            <person name="Kirkbride R."/>
            <person name="Jenkins J."/>
            <person name="Plott C."/>
            <person name="Lovell J."/>
            <person name="Lin Y.-M."/>
            <person name="Vaughn R."/>
            <person name="Liu B."/>
            <person name="Li W."/>
            <person name="Simpson S."/>
            <person name="Scheffler B."/>
            <person name="Saski C."/>
            <person name="Grover C."/>
            <person name="Hu G."/>
            <person name="Conover J."/>
            <person name="Carlson J."/>
            <person name="Shu S."/>
            <person name="Boston L."/>
            <person name="Williams M."/>
            <person name="Peterson D."/>
            <person name="Mcgee K."/>
            <person name="Jones D."/>
            <person name="Wendel J."/>
            <person name="Stelly D."/>
            <person name="Grimwood J."/>
            <person name="Schmutz J."/>
        </authorList>
    </citation>
    <scope>NUCLEOTIDE SEQUENCE [LARGE SCALE GENOMIC DNA]</scope>
    <source>
        <strain evidence="24">1808015.09</strain>
    </source>
</reference>
<evidence type="ECO:0000313" key="25">
    <source>
        <dbReference type="Proteomes" id="UP000323506"/>
    </source>
</evidence>
<dbReference type="InterPro" id="IPR051716">
    <property type="entry name" value="Plant_RL_S/T_kinase"/>
</dbReference>
<keyword evidence="5" id="KW-0723">Serine/threonine-protein kinase</keyword>
<dbReference type="FunFam" id="3.80.10.10:FF:000356">
    <property type="entry name" value="LRR receptor-like serine/threonine-protein kinase"/>
    <property type="match status" value="1"/>
</dbReference>
<evidence type="ECO:0000256" key="12">
    <source>
        <dbReference type="ARBA" id="ARBA00022741"/>
    </source>
</evidence>
<keyword evidence="11" id="KW-0677">Repeat</keyword>
<dbReference type="FunFam" id="3.80.10.10:FF:000233">
    <property type="entry name" value="Leucine-rich repeat receptor-like protein kinase TDR"/>
    <property type="match status" value="1"/>
</dbReference>
<keyword evidence="7" id="KW-0433">Leucine-rich repeat</keyword>
<feature type="binding site" evidence="21">
    <location>
        <position position="673"/>
    </location>
    <ligand>
        <name>ATP</name>
        <dbReference type="ChEBI" id="CHEBI:30616"/>
    </ligand>
</feature>
<dbReference type="Pfam" id="PF13855">
    <property type="entry name" value="LRR_8"/>
    <property type="match status" value="2"/>
</dbReference>
<evidence type="ECO:0000256" key="16">
    <source>
        <dbReference type="ARBA" id="ARBA00023136"/>
    </source>
</evidence>
<dbReference type="Gene3D" id="3.30.200.20">
    <property type="entry name" value="Phosphorylase Kinase, domain 1"/>
    <property type="match status" value="1"/>
</dbReference>
<dbReference type="PROSITE" id="PS00109">
    <property type="entry name" value="PROTEIN_KINASE_TYR"/>
    <property type="match status" value="1"/>
</dbReference>
<keyword evidence="10" id="KW-0732">Signal</keyword>
<keyword evidence="9 22" id="KW-0812">Transmembrane</keyword>
<evidence type="ECO:0000256" key="15">
    <source>
        <dbReference type="ARBA" id="ARBA00022989"/>
    </source>
</evidence>
<dbReference type="EC" id="2.7.11.1" evidence="3"/>
<dbReference type="AlphaFoldDB" id="A0A5D2BAB7"/>
<organism evidence="24 25">
    <name type="scientific">Gossypium darwinii</name>
    <name type="common">Darwin's cotton</name>
    <name type="synonym">Gossypium barbadense var. darwinii</name>
    <dbReference type="NCBI Taxonomy" id="34276"/>
    <lineage>
        <taxon>Eukaryota</taxon>
        <taxon>Viridiplantae</taxon>
        <taxon>Streptophyta</taxon>
        <taxon>Embryophyta</taxon>
        <taxon>Tracheophyta</taxon>
        <taxon>Spermatophyta</taxon>
        <taxon>Magnoliopsida</taxon>
        <taxon>eudicotyledons</taxon>
        <taxon>Gunneridae</taxon>
        <taxon>Pentapetalae</taxon>
        <taxon>rosids</taxon>
        <taxon>malvids</taxon>
        <taxon>Malvales</taxon>
        <taxon>Malvaceae</taxon>
        <taxon>Malvoideae</taxon>
        <taxon>Gossypium</taxon>
    </lineage>
</organism>
<dbReference type="GO" id="GO:0004674">
    <property type="term" value="F:protein serine/threonine kinase activity"/>
    <property type="evidence" value="ECO:0007669"/>
    <property type="project" value="UniProtKB-KW"/>
</dbReference>
<dbReference type="Pfam" id="PF00069">
    <property type="entry name" value="Pkinase"/>
    <property type="match status" value="1"/>
</dbReference>
<dbReference type="PROSITE" id="PS50011">
    <property type="entry name" value="PROTEIN_KINASE_DOM"/>
    <property type="match status" value="1"/>
</dbReference>
<dbReference type="SUPFAM" id="SSF56112">
    <property type="entry name" value="Protein kinase-like (PK-like)"/>
    <property type="match status" value="1"/>
</dbReference>
<keyword evidence="12 21" id="KW-0547">Nucleotide-binding</keyword>
<evidence type="ECO:0000256" key="5">
    <source>
        <dbReference type="ARBA" id="ARBA00022527"/>
    </source>
</evidence>
<dbReference type="InterPro" id="IPR011009">
    <property type="entry name" value="Kinase-like_dom_sf"/>
</dbReference>
<evidence type="ECO:0000256" key="6">
    <source>
        <dbReference type="ARBA" id="ARBA00022553"/>
    </source>
</evidence>
<evidence type="ECO:0000256" key="9">
    <source>
        <dbReference type="ARBA" id="ARBA00022692"/>
    </source>
</evidence>
<dbReference type="Gene3D" id="3.80.10.10">
    <property type="entry name" value="Ribonuclease Inhibitor"/>
    <property type="match status" value="5"/>
</dbReference>
<dbReference type="PRINTS" id="PR00019">
    <property type="entry name" value="LEURICHRPT"/>
</dbReference>
<dbReference type="SMART" id="SM00365">
    <property type="entry name" value="LRR_SD22"/>
    <property type="match status" value="10"/>
</dbReference>
<evidence type="ECO:0000256" key="21">
    <source>
        <dbReference type="PROSITE-ProRule" id="PRU10141"/>
    </source>
</evidence>
<evidence type="ECO:0000256" key="18">
    <source>
        <dbReference type="ARBA" id="ARBA00023180"/>
    </source>
</evidence>
<dbReference type="FunFam" id="3.80.10.10:FF:000383">
    <property type="entry name" value="Leucine-rich repeat receptor protein kinase EMS1"/>
    <property type="match status" value="1"/>
</dbReference>
<comment type="catalytic activity">
    <reaction evidence="20">
        <text>L-seryl-[protein] + ATP = O-phospho-L-seryl-[protein] + ADP + H(+)</text>
        <dbReference type="Rhea" id="RHEA:17989"/>
        <dbReference type="Rhea" id="RHEA-COMP:9863"/>
        <dbReference type="Rhea" id="RHEA-COMP:11604"/>
        <dbReference type="ChEBI" id="CHEBI:15378"/>
        <dbReference type="ChEBI" id="CHEBI:29999"/>
        <dbReference type="ChEBI" id="CHEBI:30616"/>
        <dbReference type="ChEBI" id="CHEBI:83421"/>
        <dbReference type="ChEBI" id="CHEBI:456216"/>
        <dbReference type="EC" id="2.7.11.1"/>
    </reaction>
</comment>
<evidence type="ECO:0000256" key="13">
    <source>
        <dbReference type="ARBA" id="ARBA00022777"/>
    </source>
</evidence>
<feature type="transmembrane region" description="Helical" evidence="22">
    <location>
        <begin position="582"/>
        <end position="604"/>
    </location>
</feature>
<comment type="catalytic activity">
    <reaction evidence="19">
        <text>L-threonyl-[protein] + ATP = O-phospho-L-threonyl-[protein] + ADP + H(+)</text>
        <dbReference type="Rhea" id="RHEA:46608"/>
        <dbReference type="Rhea" id="RHEA-COMP:11060"/>
        <dbReference type="Rhea" id="RHEA-COMP:11605"/>
        <dbReference type="ChEBI" id="CHEBI:15378"/>
        <dbReference type="ChEBI" id="CHEBI:30013"/>
        <dbReference type="ChEBI" id="CHEBI:30616"/>
        <dbReference type="ChEBI" id="CHEBI:61977"/>
        <dbReference type="ChEBI" id="CHEBI:456216"/>
        <dbReference type="EC" id="2.7.11.1"/>
    </reaction>
</comment>
<keyword evidence="6" id="KW-0597">Phosphoprotein</keyword>
<dbReference type="PROSITE" id="PS51450">
    <property type="entry name" value="LRR"/>
    <property type="match status" value="4"/>
</dbReference>
<dbReference type="PROSITE" id="PS00107">
    <property type="entry name" value="PROTEIN_KINASE_ATP"/>
    <property type="match status" value="1"/>
</dbReference>
<dbReference type="FunFam" id="3.30.200.20:FF:000309">
    <property type="entry name" value="Leucine-rich repeat receptor protein kinase MSP1"/>
    <property type="match status" value="1"/>
</dbReference>
<feature type="domain" description="Protein kinase" evidence="23">
    <location>
        <begin position="645"/>
        <end position="913"/>
    </location>
</feature>
<dbReference type="InterPro" id="IPR017441">
    <property type="entry name" value="Protein_kinase_ATP_BS"/>
</dbReference>
<keyword evidence="4" id="KW-1003">Cell membrane</keyword>
<evidence type="ECO:0000256" key="22">
    <source>
        <dbReference type="SAM" id="Phobius"/>
    </source>
</evidence>
<dbReference type="InterPro" id="IPR001611">
    <property type="entry name" value="Leu-rich_rpt"/>
</dbReference>
<evidence type="ECO:0000313" key="24">
    <source>
        <dbReference type="EMBL" id="TYG52406.1"/>
    </source>
</evidence>
<sequence>MASPFCCTTLVLSYVSIALVVTIFPTFGTGSTRLATASELEMEAKALLHLGWWSWHGNDTRDRCEWRGIACNEAGSITSIDCSWVAVRGSISPEIGAFSSLESLILSHSALVGELPPSLGKLTLLEELDLSDNSIYGSIPLDWGNMKSLKQLDLSNNQIRGPIPPTLGNLTNLEQLDFSNNQIRGPIPLDWGNMKSLKQLDLSNNQIRGPIPPTLGNLTNLEQLDFSNNQIRGPIPLDWGNMKSLKQLDLSNNQIRGPIPPTLGNLTNLEQLDFSNNQIRGPIPLDWGNMKSLKQLDLSNNQIRGPIPPTLGNLTNLEQLDFSNNQIRGPIPLDWGNMKSLKQLDISNNLIRGPIPPTLGNLTNLEQLDLSFNQITGAIPREIGNLKNLSELNLSKNKLNGSIPLSIFNLSRLSHFYLDSNLLEGPLPQEMENLKALSFLDLSNNKLIGPIPSQIGNCLVLGELYLSNNHITGSIPFEVFTCPYHTLDLSHNFIEGEIPHQFDNGLYLQVLNLSYNNLTGMIPESFWFLETLNLSYNSLEGPIPEDFSHRFSSDSFWGNKYLCGNLPDFSPCPSKSSNELKIVQIILPVLCFLAFLGLGVLLFLRSRAKDNIPEPNVTKNGDLFSILNFDGRIAFEDIIEATNDFDIRYCIGTGGYGSVYRAQLPSGKIIALKKLHRREAEVLAFDKSFKNEAKILSEIRHKNIVKLHGFCLHNRCMFLIYEYMARGSLFCVLAYDNEAMEMDWIKRVKIIKDTACALSYLHHDCHPPIVHRDISSNNILLNSNLEACVSDFGTARLIDPDSSNQTMLVGTYGYIAPELAYTMVVTEKCDVYSFGVLALEILMGKHPGELLVSLSASFSKNIMLSDILDPRLSLPSDRRVAKDIVFAATVAFACLRSNPKFRPTMKCASQEFLSRKRPVANRLQAISLLQLKEHDLYMDDEAKFQSQKSANTNFISQLLKLRFSKRLGQNVHQLILCAAMN</sequence>
<evidence type="ECO:0000256" key="19">
    <source>
        <dbReference type="ARBA" id="ARBA00047899"/>
    </source>
</evidence>
<keyword evidence="16 22" id="KW-0472">Membrane</keyword>
<dbReference type="GO" id="GO:0005886">
    <property type="term" value="C:plasma membrane"/>
    <property type="evidence" value="ECO:0007669"/>
    <property type="project" value="UniProtKB-SubCell"/>
</dbReference>
<dbReference type="SMART" id="SM00369">
    <property type="entry name" value="LRR_TYP"/>
    <property type="match status" value="11"/>
</dbReference>
<evidence type="ECO:0000256" key="1">
    <source>
        <dbReference type="ARBA" id="ARBA00004251"/>
    </source>
</evidence>
<dbReference type="PANTHER" id="PTHR48053:SF126">
    <property type="entry name" value="MDIS1-INTERACTING RECEPTOR LIKE KINASE 2-LIKE ISOFORM X1"/>
    <property type="match status" value="1"/>
</dbReference>
<name>A0A5D2BAB7_GOSDA</name>
<evidence type="ECO:0000256" key="10">
    <source>
        <dbReference type="ARBA" id="ARBA00022729"/>
    </source>
</evidence>
<dbReference type="SUPFAM" id="SSF52058">
    <property type="entry name" value="L domain-like"/>
    <property type="match status" value="2"/>
</dbReference>
<dbReference type="PANTHER" id="PTHR48053">
    <property type="entry name" value="LEUCINE RICH REPEAT FAMILY PROTEIN, EXPRESSED"/>
    <property type="match status" value="1"/>
</dbReference>
<keyword evidence="13" id="KW-0418">Kinase</keyword>
<dbReference type="Pfam" id="PF12799">
    <property type="entry name" value="LRR_4"/>
    <property type="match status" value="4"/>
</dbReference>
<dbReference type="InterPro" id="IPR000719">
    <property type="entry name" value="Prot_kinase_dom"/>
</dbReference>
<comment type="subcellular location">
    <subcellularLocation>
        <location evidence="1">Cell membrane</location>
        <topology evidence="1">Single-pass type I membrane protein</topology>
    </subcellularLocation>
</comment>
<evidence type="ECO:0000256" key="14">
    <source>
        <dbReference type="ARBA" id="ARBA00022840"/>
    </source>
</evidence>